<dbReference type="PROSITE" id="PS01186">
    <property type="entry name" value="EGF_2"/>
    <property type="match status" value="1"/>
</dbReference>
<dbReference type="Pfam" id="PF03351">
    <property type="entry name" value="DOMON"/>
    <property type="match status" value="2"/>
</dbReference>
<evidence type="ECO:0000256" key="2">
    <source>
        <dbReference type="SAM" id="MobiDB-lite"/>
    </source>
</evidence>
<evidence type="ECO:0000256" key="3">
    <source>
        <dbReference type="SAM" id="SignalP"/>
    </source>
</evidence>
<dbReference type="PROSITE" id="PS00022">
    <property type="entry name" value="EGF_1"/>
    <property type="match status" value="2"/>
</dbReference>
<evidence type="ECO:0000256" key="1">
    <source>
        <dbReference type="PROSITE-ProRule" id="PRU00076"/>
    </source>
</evidence>
<keyword evidence="3" id="KW-0732">Signal</keyword>
<protein>
    <submittedName>
        <fullName evidence="7 8">Uncharacterized protein LOC109469325</fullName>
    </submittedName>
</protein>
<dbReference type="InterPro" id="IPR045266">
    <property type="entry name" value="DOH_DOMON"/>
</dbReference>
<feature type="region of interest" description="Disordered" evidence="2">
    <location>
        <begin position="319"/>
        <end position="441"/>
    </location>
</feature>
<accession>A0A6P4Y336</accession>
<dbReference type="KEGG" id="bbel:109469325"/>
<dbReference type="PANTHER" id="PTHR46901">
    <property type="entry name" value="GH04942P"/>
    <property type="match status" value="1"/>
</dbReference>
<dbReference type="RefSeq" id="XP_019623385.1">
    <property type="nucleotide sequence ID" value="XM_019767826.1"/>
</dbReference>
<keyword evidence="6" id="KW-1185">Reference proteome</keyword>
<dbReference type="PROSITE" id="PS50026">
    <property type="entry name" value="EGF_3"/>
    <property type="match status" value="2"/>
</dbReference>
<name>A0A6P4Y336_BRABE</name>
<keyword evidence="1" id="KW-0245">EGF-like domain</keyword>
<proteinExistence type="predicted"/>
<reference evidence="7 8" key="1">
    <citation type="submission" date="2025-04" db="UniProtKB">
        <authorList>
            <consortium name="RefSeq"/>
        </authorList>
    </citation>
    <scope>IDENTIFICATION</scope>
    <source>
        <tissue evidence="7 8">Gonad</tissue>
    </source>
</reference>
<dbReference type="OrthoDB" id="188511at2759"/>
<dbReference type="InterPro" id="IPR000742">
    <property type="entry name" value="EGF"/>
</dbReference>
<dbReference type="GeneID" id="109469325"/>
<feature type="domain" description="EGF-like" evidence="4">
    <location>
        <begin position="198"/>
        <end position="239"/>
    </location>
</feature>
<evidence type="ECO:0000259" key="5">
    <source>
        <dbReference type="PROSITE" id="PS50836"/>
    </source>
</evidence>
<evidence type="ECO:0000259" key="4">
    <source>
        <dbReference type="PROSITE" id="PS50026"/>
    </source>
</evidence>
<dbReference type="SMART" id="SM00181">
    <property type="entry name" value="EGF"/>
    <property type="match status" value="2"/>
</dbReference>
<dbReference type="RefSeq" id="XP_019623387.1">
    <property type="nucleotide sequence ID" value="XM_019767828.1"/>
</dbReference>
<dbReference type="InterPro" id="IPR005018">
    <property type="entry name" value="DOMON_domain"/>
</dbReference>
<evidence type="ECO:0000313" key="8">
    <source>
        <dbReference type="RefSeq" id="XP_019623387.1"/>
    </source>
</evidence>
<keyword evidence="1" id="KW-1015">Disulfide bond</keyword>
<sequence length="778" mass="84980">MATPVRAWVVLTWLAVTVHGHVRLTFPPARWFDFDFLDNVHGTQGPCGMASSDPPEITYLPLNTDVVVEWHEAYVHTGGFKLELLTGESDENPALLTPDDGNGYTGADDATRQNYTVQFSSACANCTLRLTRQAAEWTTAGGGDYVFYSCSDVTIDDAAAIFAEDKCNAARCSGHGTCSDDRSTCTCEHLYTGDRCQFRDGCETDADCGDHAVCVRVSMTNYPMNRCFCEAGWFGETCSSSSDITTTDVDTSDYFHRELTDGFDLYWKIIQTSSEIEVMLQAEGMGWVAVGWRPSGLTSTCRDFPVNYAGYEGVKPARAEEEEPFVTSQRSARSVRRYTRQASAEPEPEAESVVPDQCVTAEPEAEPESEPEATPEPESEPEGTAEPEPEGTAEPESEPEGTAEPESEPEGTAEPESEPEGTAEAEPEPEGEPENGGGSLHAMDCTDMVIVVTRGAVYRVDDCYTRDRSTPRRDRWYGDGGGDSLTAAIAKEENGIVTARFRKKLHADESQDHGIDMLPMHVIWARGQEPGGYSHVPNSAIETCAVSDYAYYQPDELKYHGTAQTQRGALTMNFFENPDSPSGSTACLGSYSSPEGCQGAACDYSASWWYDETTDKIMFDVMGRQSSDRWIGLGFSTDQSMTDADAVVGWWNDDGTVTITDRWLSAKSTTGVGVDDTDDLEGKEGSYVDGVLRIKFTRARATGDESDLSFVDNCLHMFFAQGGTFNQADLSITKHQATPIVSVNEICIARCVSGSCVLTVSWVLLVSLLAVTAHAQWW</sequence>
<feature type="compositionally biased region" description="Acidic residues" evidence="2">
    <location>
        <begin position="363"/>
        <end position="433"/>
    </location>
</feature>
<dbReference type="PANTHER" id="PTHR46901:SF2">
    <property type="entry name" value="GH04942P"/>
    <property type="match status" value="1"/>
</dbReference>
<evidence type="ECO:0000313" key="7">
    <source>
        <dbReference type="RefSeq" id="XP_019623385.1"/>
    </source>
</evidence>
<feature type="signal peptide" evidence="3">
    <location>
        <begin position="1"/>
        <end position="20"/>
    </location>
</feature>
<dbReference type="SMART" id="SM00664">
    <property type="entry name" value="DoH"/>
    <property type="match status" value="2"/>
</dbReference>
<dbReference type="AlphaFoldDB" id="A0A6P4Y336"/>
<feature type="disulfide bond" evidence="1">
    <location>
        <begin position="229"/>
        <end position="238"/>
    </location>
</feature>
<dbReference type="Proteomes" id="UP000515135">
    <property type="component" value="Unplaced"/>
</dbReference>
<dbReference type="Gene3D" id="2.10.25.10">
    <property type="entry name" value="Laminin"/>
    <property type="match status" value="1"/>
</dbReference>
<feature type="disulfide bond" evidence="1">
    <location>
        <begin position="187"/>
        <end position="196"/>
    </location>
</feature>
<gene>
    <name evidence="7 8" type="primary">LOC109469325</name>
</gene>
<feature type="domain" description="DOMON" evidence="5">
    <location>
        <begin position="602"/>
        <end position="722"/>
    </location>
</feature>
<dbReference type="PROSITE" id="PS50836">
    <property type="entry name" value="DOMON"/>
    <property type="match status" value="2"/>
</dbReference>
<dbReference type="SUPFAM" id="SSF49344">
    <property type="entry name" value="CBD9-like"/>
    <property type="match status" value="1"/>
</dbReference>
<dbReference type="CDD" id="cd09631">
    <property type="entry name" value="DOMON_DOH"/>
    <property type="match status" value="2"/>
</dbReference>
<feature type="chain" id="PRO_5044647647" evidence="3">
    <location>
        <begin position="21"/>
        <end position="778"/>
    </location>
</feature>
<feature type="domain" description="DOMON" evidence="5">
    <location>
        <begin position="399"/>
        <end position="527"/>
    </location>
</feature>
<feature type="domain" description="EGF-like" evidence="4">
    <location>
        <begin position="163"/>
        <end position="197"/>
    </location>
</feature>
<dbReference type="Pfam" id="PF23106">
    <property type="entry name" value="EGF_Teneurin"/>
    <property type="match status" value="1"/>
</dbReference>
<comment type="caution">
    <text evidence="1">Lacks conserved residue(s) required for the propagation of feature annotation.</text>
</comment>
<organism evidence="6 7">
    <name type="scientific">Branchiostoma belcheri</name>
    <name type="common">Amphioxus</name>
    <dbReference type="NCBI Taxonomy" id="7741"/>
    <lineage>
        <taxon>Eukaryota</taxon>
        <taxon>Metazoa</taxon>
        <taxon>Chordata</taxon>
        <taxon>Cephalochordata</taxon>
        <taxon>Leptocardii</taxon>
        <taxon>Amphioxiformes</taxon>
        <taxon>Branchiostomatidae</taxon>
        <taxon>Branchiostoma</taxon>
    </lineage>
</organism>
<evidence type="ECO:0000313" key="6">
    <source>
        <dbReference type="Proteomes" id="UP000515135"/>
    </source>
</evidence>